<dbReference type="InterPro" id="IPR037294">
    <property type="entry name" value="ABC_BtuC-like"/>
</dbReference>
<dbReference type="InterPro" id="IPR000522">
    <property type="entry name" value="ABC_transptr_permease_BtuC"/>
</dbReference>
<dbReference type="FunFam" id="1.10.3470.10:FF:000001">
    <property type="entry name" value="Vitamin B12 ABC transporter permease BtuC"/>
    <property type="match status" value="1"/>
</dbReference>
<evidence type="ECO:0000256" key="8">
    <source>
        <dbReference type="SAM" id="Phobius"/>
    </source>
</evidence>
<feature type="transmembrane region" description="Helical" evidence="8">
    <location>
        <begin position="124"/>
        <end position="144"/>
    </location>
</feature>
<keyword evidence="5 8" id="KW-0812">Transmembrane</keyword>
<dbReference type="GO" id="GO:0033214">
    <property type="term" value="P:siderophore-iron import into cell"/>
    <property type="evidence" value="ECO:0007669"/>
    <property type="project" value="TreeGrafter"/>
</dbReference>
<dbReference type="STRING" id="156892.BM477_01165"/>
<proteinExistence type="inferred from homology"/>
<name>A0A1Q5PSV8_9ACTO</name>
<dbReference type="Gene3D" id="1.10.3470.10">
    <property type="entry name" value="ABC transporter involved in vitamin B12 uptake, BtuC"/>
    <property type="match status" value="1"/>
</dbReference>
<comment type="caution">
    <text evidence="9">The sequence shown here is derived from an EMBL/GenBank/DDBJ whole genome shotgun (WGS) entry which is preliminary data.</text>
</comment>
<keyword evidence="3" id="KW-0813">Transport</keyword>
<evidence type="ECO:0000313" key="10">
    <source>
        <dbReference type="Proteomes" id="UP000186465"/>
    </source>
</evidence>
<keyword evidence="7 8" id="KW-0472">Membrane</keyword>
<keyword evidence="10" id="KW-1185">Reference proteome</keyword>
<protein>
    <submittedName>
        <fullName evidence="9">ABC transporter permease</fullName>
    </submittedName>
</protein>
<evidence type="ECO:0000256" key="5">
    <source>
        <dbReference type="ARBA" id="ARBA00022692"/>
    </source>
</evidence>
<organism evidence="9 10">
    <name type="scientific">Boudabousia marimammalium</name>
    <dbReference type="NCBI Taxonomy" id="156892"/>
    <lineage>
        <taxon>Bacteria</taxon>
        <taxon>Bacillati</taxon>
        <taxon>Actinomycetota</taxon>
        <taxon>Actinomycetes</taxon>
        <taxon>Actinomycetales</taxon>
        <taxon>Actinomycetaceae</taxon>
        <taxon>Boudabousia</taxon>
    </lineage>
</organism>
<keyword evidence="6 8" id="KW-1133">Transmembrane helix</keyword>
<feature type="transmembrane region" description="Helical" evidence="8">
    <location>
        <begin position="315"/>
        <end position="333"/>
    </location>
</feature>
<feature type="transmembrane region" description="Helical" evidence="8">
    <location>
        <begin position="260"/>
        <end position="280"/>
    </location>
</feature>
<dbReference type="CDD" id="cd06550">
    <property type="entry name" value="TM_ABC_iron-siderophores_like"/>
    <property type="match status" value="1"/>
</dbReference>
<dbReference type="GO" id="GO:0005886">
    <property type="term" value="C:plasma membrane"/>
    <property type="evidence" value="ECO:0007669"/>
    <property type="project" value="UniProtKB-SubCell"/>
</dbReference>
<dbReference type="AlphaFoldDB" id="A0A1Q5PSV8"/>
<dbReference type="PANTHER" id="PTHR30472:SF25">
    <property type="entry name" value="ABC TRANSPORTER PERMEASE PROTEIN MJ0876-RELATED"/>
    <property type="match status" value="1"/>
</dbReference>
<feature type="transmembrane region" description="Helical" evidence="8">
    <location>
        <begin position="198"/>
        <end position="220"/>
    </location>
</feature>
<keyword evidence="4" id="KW-1003">Cell membrane</keyword>
<evidence type="ECO:0000256" key="7">
    <source>
        <dbReference type="ARBA" id="ARBA00023136"/>
    </source>
</evidence>
<reference evidence="10" key="1">
    <citation type="submission" date="2016-11" db="EMBL/GenBank/DDBJ databases">
        <title>Actinomyces gypaetusis sp. nov. isolated from Gypaetus barbatus in Qinghai Tibet Plateau China.</title>
        <authorList>
            <person name="Meng X."/>
        </authorList>
    </citation>
    <scope>NUCLEOTIDE SEQUENCE [LARGE SCALE GENOMIC DNA]</scope>
    <source>
        <strain evidence="10">DSM 15383</strain>
    </source>
</reference>
<comment type="subcellular location">
    <subcellularLocation>
        <location evidence="1">Cell membrane</location>
        <topology evidence="1">Multi-pass membrane protein</topology>
    </subcellularLocation>
</comment>
<dbReference type="PANTHER" id="PTHR30472">
    <property type="entry name" value="FERRIC ENTEROBACTIN TRANSPORT SYSTEM PERMEASE PROTEIN"/>
    <property type="match status" value="1"/>
</dbReference>
<dbReference type="Proteomes" id="UP000186465">
    <property type="component" value="Unassembled WGS sequence"/>
</dbReference>
<feature type="transmembrane region" description="Helical" evidence="8">
    <location>
        <begin position="66"/>
        <end position="86"/>
    </location>
</feature>
<feature type="transmembrane region" description="Helical" evidence="8">
    <location>
        <begin position="156"/>
        <end position="178"/>
    </location>
</feature>
<evidence type="ECO:0000256" key="1">
    <source>
        <dbReference type="ARBA" id="ARBA00004651"/>
    </source>
</evidence>
<dbReference type="GO" id="GO:0022857">
    <property type="term" value="F:transmembrane transporter activity"/>
    <property type="evidence" value="ECO:0007669"/>
    <property type="project" value="InterPro"/>
</dbReference>
<feature type="transmembrane region" description="Helical" evidence="8">
    <location>
        <begin position="12"/>
        <end position="33"/>
    </location>
</feature>
<sequence>MARHHKRVSTYIFLILSLILTIIISGAMGQYTISLRDVIAGIFSPLGLMEAPHDPTVMSVLWSIRFPRIALGIMVGAALAVAGTVMQSVFSNPLAEPGIIGVSSGASVGASLAIVFAPQALAGFGVPLSAFVSGTAAAFLVYGASRSRGKAEVISLVLTGIAVTAVCGAITSFATYLAPTTSRDQIVFWQMGSLAGASWAHAGTVAAVTILGVIGAIAIAKQLDTLALGEKAAGHVGINVNGLRICSIALSALLSAAAVSYAGVIGFVGLIVPHLLRLVIGPSNRYLIPASMLGGALLISLSDLVARTILPFADLPIGIFTALVGGPTFFILLRRGMHLAKKG</sequence>
<evidence type="ECO:0000256" key="6">
    <source>
        <dbReference type="ARBA" id="ARBA00022989"/>
    </source>
</evidence>
<comment type="similarity">
    <text evidence="2">Belongs to the binding-protein-dependent transport system permease family. FecCD subfamily.</text>
</comment>
<dbReference type="EMBL" id="MPDM01000001">
    <property type="protein sequence ID" value="OKL50684.1"/>
    <property type="molecule type" value="Genomic_DNA"/>
</dbReference>
<feature type="transmembrane region" description="Helical" evidence="8">
    <location>
        <begin position="287"/>
        <end position="309"/>
    </location>
</feature>
<accession>A0A1Q5PSV8</accession>
<dbReference type="Pfam" id="PF01032">
    <property type="entry name" value="FecCD"/>
    <property type="match status" value="1"/>
</dbReference>
<dbReference type="SUPFAM" id="SSF81345">
    <property type="entry name" value="ABC transporter involved in vitamin B12 uptake, BtuC"/>
    <property type="match status" value="1"/>
</dbReference>
<evidence type="ECO:0000256" key="3">
    <source>
        <dbReference type="ARBA" id="ARBA00022448"/>
    </source>
</evidence>
<feature type="transmembrane region" description="Helical" evidence="8">
    <location>
        <begin position="232"/>
        <end position="254"/>
    </location>
</feature>
<gene>
    <name evidence="9" type="ORF">BM477_01165</name>
</gene>
<evidence type="ECO:0000256" key="4">
    <source>
        <dbReference type="ARBA" id="ARBA00022475"/>
    </source>
</evidence>
<evidence type="ECO:0000313" key="9">
    <source>
        <dbReference type="EMBL" id="OKL50684.1"/>
    </source>
</evidence>
<evidence type="ECO:0000256" key="2">
    <source>
        <dbReference type="ARBA" id="ARBA00007935"/>
    </source>
</evidence>
<feature type="transmembrane region" description="Helical" evidence="8">
    <location>
        <begin position="98"/>
        <end position="118"/>
    </location>
</feature>